<dbReference type="GO" id="GO:0004651">
    <property type="term" value="F:polynucleotide 5'-phosphatase activity"/>
    <property type="evidence" value="ECO:0007669"/>
    <property type="project" value="TreeGrafter"/>
</dbReference>
<keyword evidence="4" id="KW-0812">Transmembrane</keyword>
<protein>
    <recommendedName>
        <fullName evidence="10">Tyrosine specific protein phosphatases domain-containing protein</fullName>
    </recommendedName>
</protein>
<evidence type="ECO:0000256" key="3">
    <source>
        <dbReference type="SAM" id="MobiDB-lite"/>
    </source>
</evidence>
<dbReference type="InterPro" id="IPR029021">
    <property type="entry name" value="Prot-tyrosine_phosphatase-like"/>
</dbReference>
<dbReference type="InterPro" id="IPR051029">
    <property type="entry name" value="mRNA_Capping_Enz/RNA_Phosphat"/>
</dbReference>
<dbReference type="PROSITE" id="PS50054">
    <property type="entry name" value="TYR_PHOSPHATASE_DUAL"/>
    <property type="match status" value="1"/>
</dbReference>
<keyword evidence="4" id="KW-0472">Membrane</keyword>
<dbReference type="GO" id="GO:0004721">
    <property type="term" value="F:phosphoprotein phosphatase activity"/>
    <property type="evidence" value="ECO:0007669"/>
    <property type="project" value="UniProtKB-KW"/>
</dbReference>
<dbReference type="PANTHER" id="PTHR10367">
    <property type="entry name" value="MRNA-CAPPING ENZYME"/>
    <property type="match status" value="1"/>
</dbReference>
<evidence type="ECO:0000256" key="2">
    <source>
        <dbReference type="ARBA" id="ARBA00022912"/>
    </source>
</evidence>
<feature type="domain" description="Tyrosine-protein phosphatase" evidence="5">
    <location>
        <begin position="49"/>
        <end position="199"/>
    </location>
</feature>
<evidence type="ECO:0000259" key="7">
    <source>
        <dbReference type="PROSITE" id="PS50192"/>
    </source>
</evidence>
<dbReference type="PROSITE" id="PS50192">
    <property type="entry name" value="T_SNARE"/>
    <property type="match status" value="1"/>
</dbReference>
<feature type="domain" description="T-SNARE coiled-coil homology" evidence="7">
    <location>
        <begin position="361"/>
        <end position="423"/>
    </location>
</feature>
<dbReference type="InterPro" id="IPR000387">
    <property type="entry name" value="Tyr_Pase_dom"/>
</dbReference>
<keyword evidence="4" id="KW-1133">Transmembrane helix</keyword>
<evidence type="ECO:0000256" key="1">
    <source>
        <dbReference type="ARBA" id="ARBA00022801"/>
    </source>
</evidence>
<accession>A0A815CRT0</accession>
<comment type="caution">
    <text evidence="8">The sequence shown here is derived from an EMBL/GenBank/DDBJ whole genome shotgun (WGS) entry which is preliminary data.</text>
</comment>
<name>A0A815CRT0_9BILA</name>
<dbReference type="AlphaFoldDB" id="A0A815CRT0"/>
<dbReference type="EMBL" id="CAJNOE010000621">
    <property type="protein sequence ID" value="CAF1291363.1"/>
    <property type="molecule type" value="Genomic_DNA"/>
</dbReference>
<dbReference type="Gene3D" id="1.20.5.110">
    <property type="match status" value="1"/>
</dbReference>
<feature type="region of interest" description="Disordered" evidence="3">
    <location>
        <begin position="1"/>
        <end position="20"/>
    </location>
</feature>
<keyword evidence="1" id="KW-0378">Hydrolase</keyword>
<dbReference type="InterPro" id="IPR020422">
    <property type="entry name" value="TYR_PHOSPHATASE_DUAL_dom"/>
</dbReference>
<feature type="domain" description="Tyrosine specific protein phosphatases" evidence="6">
    <location>
        <begin position="118"/>
        <end position="181"/>
    </location>
</feature>
<reference evidence="8" key="1">
    <citation type="submission" date="2021-02" db="EMBL/GenBank/DDBJ databases">
        <authorList>
            <person name="Nowell W R."/>
        </authorList>
    </citation>
    <scope>NUCLEOTIDE SEQUENCE</scope>
</reference>
<dbReference type="Gene3D" id="3.90.190.10">
    <property type="entry name" value="Protein tyrosine phosphatase superfamily"/>
    <property type="match status" value="1"/>
</dbReference>
<dbReference type="InterPro" id="IPR016130">
    <property type="entry name" value="Tyr_Pase_AS"/>
</dbReference>
<evidence type="ECO:0000313" key="8">
    <source>
        <dbReference type="EMBL" id="CAF1291363.1"/>
    </source>
</evidence>
<evidence type="ECO:0000259" key="5">
    <source>
        <dbReference type="PROSITE" id="PS50054"/>
    </source>
</evidence>
<dbReference type="Proteomes" id="UP000663860">
    <property type="component" value="Unassembled WGS sequence"/>
</dbReference>
<proteinExistence type="predicted"/>
<organism evidence="8 9">
    <name type="scientific">Adineta steineri</name>
    <dbReference type="NCBI Taxonomy" id="433720"/>
    <lineage>
        <taxon>Eukaryota</taxon>
        <taxon>Metazoa</taxon>
        <taxon>Spiralia</taxon>
        <taxon>Gnathifera</taxon>
        <taxon>Rotifera</taxon>
        <taxon>Eurotatoria</taxon>
        <taxon>Bdelloidea</taxon>
        <taxon>Adinetida</taxon>
        <taxon>Adinetidae</taxon>
        <taxon>Adineta</taxon>
    </lineage>
</organism>
<dbReference type="Pfam" id="PF00782">
    <property type="entry name" value="DSPc"/>
    <property type="match status" value="1"/>
</dbReference>
<evidence type="ECO:0008006" key="10">
    <source>
        <dbReference type="Google" id="ProtNLM"/>
    </source>
</evidence>
<evidence type="ECO:0000256" key="4">
    <source>
        <dbReference type="SAM" id="Phobius"/>
    </source>
</evidence>
<dbReference type="InterPro" id="IPR000727">
    <property type="entry name" value="T_SNARE_dom"/>
</dbReference>
<dbReference type="PROSITE" id="PS50056">
    <property type="entry name" value="TYR_PHOSPHATASE_2"/>
    <property type="match status" value="1"/>
</dbReference>
<dbReference type="PANTHER" id="PTHR10367:SF9">
    <property type="entry name" value="DUAL-SPECIFICITY PHOSPHATASE 11 (RNA_RNP COMPLEX 1-INTERACTING)"/>
    <property type="match status" value="1"/>
</dbReference>
<evidence type="ECO:0000259" key="6">
    <source>
        <dbReference type="PROSITE" id="PS50056"/>
    </source>
</evidence>
<dbReference type="SMART" id="SM00397">
    <property type="entry name" value="t_SNARE"/>
    <property type="match status" value="1"/>
</dbReference>
<dbReference type="InterPro" id="IPR000340">
    <property type="entry name" value="Dual-sp_phosphatase_cat-dom"/>
</dbReference>
<gene>
    <name evidence="8" type="ORF">IZO911_LOCUS33532</name>
</gene>
<feature type="transmembrane region" description="Helical" evidence="4">
    <location>
        <begin position="430"/>
        <end position="451"/>
    </location>
</feature>
<evidence type="ECO:0000313" key="9">
    <source>
        <dbReference type="Proteomes" id="UP000663860"/>
    </source>
</evidence>
<dbReference type="SUPFAM" id="SSF58038">
    <property type="entry name" value="SNARE fusion complex"/>
    <property type="match status" value="1"/>
</dbReference>
<dbReference type="SMART" id="SM00195">
    <property type="entry name" value="DSPc"/>
    <property type="match status" value="1"/>
</dbReference>
<dbReference type="PROSITE" id="PS00383">
    <property type="entry name" value="TYR_PHOSPHATASE_1"/>
    <property type="match status" value="1"/>
</dbReference>
<keyword evidence="2" id="KW-0904">Protein phosphatase</keyword>
<sequence>MNQSRSHDRNRSRRRSNNKVPAGWLDYTPLNTSIENTRIIPFKCPLRRSILRHVDEQERFSLDDLVERLEKQGRTIGLIIDLTDTDRYYDYRDVEDMNIEYCKIRVPGHQNVPEKCCQQFFRVVNSFLHDNQHNDKLIGIHCTHGINRSGYFIVRYLIEILGLQPNDAIAAFNRARGHQIEKYIDDLQGRIPVNIAYSSLSDQEEHNYYLEKDRPLPYTRPTTDTTSNDFLLQNYESCKNYAQEIHQKINEFKKLPNGSSQRAKVSSTIRTMTTEFNKDVDKLSNDLTTQSRNGNITTGEANRRRTLVDKIKQSKEEIDTAMKENFTPYSSRDRADPRFAAAAENEHTQGLTNEEFAGLRSNLRKNNDEAIEALHAIVKRQKEIGVAMNTEVDRHNEIIDTITDRTGLLDSNVKRQTMLVKTIQKKSSALWLWVIILLLFVSIIVIVAIPFKK</sequence>
<dbReference type="SUPFAM" id="SSF52799">
    <property type="entry name" value="(Phosphotyrosine protein) phosphatases II"/>
    <property type="match status" value="1"/>
</dbReference>